<dbReference type="EMBL" id="KE651167">
    <property type="protein sequence ID" value="EEB09637.1"/>
    <property type="molecule type" value="Genomic_DNA"/>
</dbReference>
<evidence type="ECO:0000313" key="10">
    <source>
        <dbReference type="JaponicusDB" id="SJAG_04856"/>
    </source>
</evidence>
<dbReference type="GO" id="GO:0006421">
    <property type="term" value="P:asparaginyl-tRNA aminoacylation"/>
    <property type="evidence" value="ECO:0000318"/>
    <property type="project" value="GO_Central"/>
</dbReference>
<dbReference type="Gene3D" id="3.30.930.10">
    <property type="entry name" value="Bira Bifunctional Protein, Domain 2"/>
    <property type="match status" value="1"/>
</dbReference>
<dbReference type="CDD" id="cd04318">
    <property type="entry name" value="EcAsnRS_like_N"/>
    <property type="match status" value="1"/>
</dbReference>
<dbReference type="GO" id="GO:0004816">
    <property type="term" value="F:asparagine-tRNA ligase activity"/>
    <property type="evidence" value="ECO:0000318"/>
    <property type="project" value="GO_Central"/>
</dbReference>
<gene>
    <name evidence="10" type="primary">slm5</name>
    <name evidence="9" type="ORF">SJAG_04856</name>
</gene>
<dbReference type="GO" id="GO:0005739">
    <property type="term" value="C:mitochondrion"/>
    <property type="evidence" value="ECO:0000318"/>
    <property type="project" value="GO_Central"/>
</dbReference>
<dbReference type="InterPro" id="IPR004365">
    <property type="entry name" value="NA-bd_OB_tRNA"/>
</dbReference>
<evidence type="ECO:0000256" key="2">
    <source>
        <dbReference type="ARBA" id="ARBA00012816"/>
    </source>
</evidence>
<dbReference type="PRINTS" id="PR01042">
    <property type="entry name" value="TRNASYNTHASP"/>
</dbReference>
<keyword evidence="5" id="KW-0067">ATP-binding</keyword>
<keyword evidence="7" id="KW-0030">Aminoacyl-tRNA synthetase</keyword>
<dbReference type="AlphaFoldDB" id="B6K7Y3"/>
<dbReference type="OMA" id="PEMAFYD"/>
<dbReference type="SUPFAM" id="SSF55681">
    <property type="entry name" value="Class II aaRS and biotin synthetases"/>
    <property type="match status" value="1"/>
</dbReference>
<dbReference type="PANTHER" id="PTHR22594">
    <property type="entry name" value="ASPARTYL/LYSYL-TRNA SYNTHETASE"/>
    <property type="match status" value="1"/>
</dbReference>
<dbReference type="SUPFAM" id="SSF50249">
    <property type="entry name" value="Nucleic acid-binding proteins"/>
    <property type="match status" value="1"/>
</dbReference>
<dbReference type="InterPro" id="IPR004522">
    <property type="entry name" value="Asn-tRNA-ligase"/>
</dbReference>
<dbReference type="Pfam" id="PF00152">
    <property type="entry name" value="tRNA-synt_2"/>
    <property type="match status" value="1"/>
</dbReference>
<protein>
    <recommendedName>
        <fullName evidence="2">asparagine--tRNA ligase</fullName>
        <ecNumber evidence="2">6.1.1.22</ecNumber>
    </recommendedName>
</protein>
<evidence type="ECO:0000256" key="5">
    <source>
        <dbReference type="ARBA" id="ARBA00022840"/>
    </source>
</evidence>
<sequence>MILLKNIFLNPKVNEVLQINGWIRSIRKMKNVTFIMLNDGSCYKSLQVVLPKCQNDGLTYGSAISVKGALKCRDRVQNQDLGHKRGPQLELQAELVNLLGENNWKNYPIQKKPMSEDYLRSIPHLRLRTSTMAQTMRLRASILRELRRFLDERDFIETNPPLITSSDCEGAGETFQVIKKNIKRNGTTKQEDDLPSTIEFFNRPAHLTVSTQLHLEALALALNRVYTVTPAFRAEESKTSRHLAEFWMLELEQSFIDELDPLLHLAETLIKSVARQLLRTKHMYMESKEGYLTDRWQSLLNPWHRLCYDDAIHMMQRSSRCWNFEPKWGTDLQSEHEQWLTHEVGNKPLFVTDYPSAQKPFYMKDSTPKKSACFDLLFPEVGEVIGGSLRKDAKQELASAPKALEWYKDLRQYGSAPHGGFGLGIERLVSYLAREPNVRECIPFPRTAGMLLC</sequence>
<dbReference type="GeneID" id="7050779"/>
<dbReference type="GO" id="GO:0005524">
    <property type="term" value="F:ATP binding"/>
    <property type="evidence" value="ECO:0007669"/>
    <property type="project" value="UniProtKB-KW"/>
</dbReference>
<dbReference type="InterPro" id="IPR012340">
    <property type="entry name" value="NA-bd_OB-fold"/>
</dbReference>
<evidence type="ECO:0000259" key="8">
    <source>
        <dbReference type="PROSITE" id="PS50862"/>
    </source>
</evidence>
<dbReference type="Pfam" id="PF01336">
    <property type="entry name" value="tRNA_anti-codon"/>
    <property type="match status" value="1"/>
</dbReference>
<accession>B6K7Y3</accession>
<dbReference type="VEuPathDB" id="FungiDB:SJAG_04856"/>
<dbReference type="InterPro" id="IPR006195">
    <property type="entry name" value="aa-tRNA-synth_II"/>
</dbReference>
<name>B6K7Y3_SCHJY</name>
<organism evidence="9 11">
    <name type="scientific">Schizosaccharomyces japonicus (strain yFS275 / FY16936)</name>
    <name type="common">Fission yeast</name>
    <dbReference type="NCBI Taxonomy" id="402676"/>
    <lineage>
        <taxon>Eukaryota</taxon>
        <taxon>Fungi</taxon>
        <taxon>Dikarya</taxon>
        <taxon>Ascomycota</taxon>
        <taxon>Taphrinomycotina</taxon>
        <taxon>Schizosaccharomycetes</taxon>
        <taxon>Schizosaccharomycetales</taxon>
        <taxon>Schizosaccharomycetaceae</taxon>
        <taxon>Schizosaccharomyces</taxon>
    </lineage>
</organism>
<evidence type="ECO:0000256" key="1">
    <source>
        <dbReference type="ARBA" id="ARBA00008226"/>
    </source>
</evidence>
<dbReference type="EC" id="6.1.1.22" evidence="2"/>
<evidence type="ECO:0000313" key="11">
    <source>
        <dbReference type="Proteomes" id="UP000001744"/>
    </source>
</evidence>
<keyword evidence="4" id="KW-0547">Nucleotide-binding</keyword>
<evidence type="ECO:0000313" key="9">
    <source>
        <dbReference type="EMBL" id="EEB09637.1"/>
    </source>
</evidence>
<dbReference type="STRING" id="402676.B6K7Y3"/>
<dbReference type="InterPro" id="IPR002312">
    <property type="entry name" value="Asp/Asn-tRNA-synth_IIb"/>
</dbReference>
<dbReference type="InterPro" id="IPR045864">
    <property type="entry name" value="aa-tRNA-synth_II/BPL/LPL"/>
</dbReference>
<evidence type="ECO:0000256" key="6">
    <source>
        <dbReference type="ARBA" id="ARBA00022917"/>
    </source>
</evidence>
<evidence type="ECO:0000256" key="4">
    <source>
        <dbReference type="ARBA" id="ARBA00022741"/>
    </source>
</evidence>
<dbReference type="eggNOG" id="KOG0554">
    <property type="taxonomic scope" value="Eukaryota"/>
</dbReference>
<dbReference type="InterPro" id="IPR004364">
    <property type="entry name" value="Aa-tRNA-synt_II"/>
</dbReference>
<keyword evidence="11" id="KW-1185">Reference proteome</keyword>
<keyword evidence="6" id="KW-0648">Protein biosynthesis</keyword>
<dbReference type="HOGENOM" id="CLU_004553_2_0_1"/>
<comment type="similarity">
    <text evidence="1">Belongs to the class-II aminoacyl-tRNA synthetase family.</text>
</comment>
<dbReference type="PROSITE" id="PS50862">
    <property type="entry name" value="AA_TRNA_LIGASE_II"/>
    <property type="match status" value="1"/>
</dbReference>
<dbReference type="OrthoDB" id="43906at2759"/>
<proteinExistence type="inferred from homology"/>
<keyword evidence="3 9" id="KW-0436">Ligase</keyword>
<dbReference type="Proteomes" id="UP000001744">
    <property type="component" value="Unassembled WGS sequence"/>
</dbReference>
<evidence type="ECO:0000256" key="3">
    <source>
        <dbReference type="ARBA" id="ARBA00022598"/>
    </source>
</evidence>
<dbReference type="NCBIfam" id="NF003037">
    <property type="entry name" value="PRK03932.1"/>
    <property type="match status" value="1"/>
</dbReference>
<dbReference type="NCBIfam" id="TIGR00457">
    <property type="entry name" value="asnS"/>
    <property type="match status" value="1"/>
</dbReference>
<evidence type="ECO:0000256" key="7">
    <source>
        <dbReference type="ARBA" id="ARBA00023146"/>
    </source>
</evidence>
<reference evidence="9 11" key="1">
    <citation type="journal article" date="2011" name="Science">
        <title>Comparative functional genomics of the fission yeasts.</title>
        <authorList>
            <person name="Rhind N."/>
            <person name="Chen Z."/>
            <person name="Yassour M."/>
            <person name="Thompson D.A."/>
            <person name="Haas B.J."/>
            <person name="Habib N."/>
            <person name="Wapinski I."/>
            <person name="Roy S."/>
            <person name="Lin M.F."/>
            <person name="Heiman D.I."/>
            <person name="Young S.K."/>
            <person name="Furuya K."/>
            <person name="Guo Y."/>
            <person name="Pidoux A."/>
            <person name="Chen H.M."/>
            <person name="Robbertse B."/>
            <person name="Goldberg J.M."/>
            <person name="Aoki K."/>
            <person name="Bayne E.H."/>
            <person name="Berlin A.M."/>
            <person name="Desjardins C.A."/>
            <person name="Dobbs E."/>
            <person name="Dukaj L."/>
            <person name="Fan L."/>
            <person name="FitzGerald M.G."/>
            <person name="French C."/>
            <person name="Gujja S."/>
            <person name="Hansen K."/>
            <person name="Keifenheim D."/>
            <person name="Levin J.Z."/>
            <person name="Mosher R.A."/>
            <person name="Mueller C.A."/>
            <person name="Pfiffner J."/>
            <person name="Priest M."/>
            <person name="Russ C."/>
            <person name="Smialowska A."/>
            <person name="Swoboda P."/>
            <person name="Sykes S.M."/>
            <person name="Vaughn M."/>
            <person name="Vengrova S."/>
            <person name="Yoder R."/>
            <person name="Zeng Q."/>
            <person name="Allshire R."/>
            <person name="Baulcombe D."/>
            <person name="Birren B.W."/>
            <person name="Brown W."/>
            <person name="Ekwall K."/>
            <person name="Kellis M."/>
            <person name="Leatherwood J."/>
            <person name="Levin H."/>
            <person name="Margalit H."/>
            <person name="Martienssen R."/>
            <person name="Nieduszynski C.A."/>
            <person name="Spatafora J.W."/>
            <person name="Friedman N."/>
            <person name="Dalgaard J.Z."/>
            <person name="Baumann P."/>
            <person name="Niki H."/>
            <person name="Regev A."/>
            <person name="Nusbaum C."/>
        </authorList>
    </citation>
    <scope>NUCLEOTIDE SEQUENCE [LARGE SCALE GENOMIC DNA]</scope>
    <source>
        <strain evidence="11">yFS275 / FY16936</strain>
    </source>
</reference>
<dbReference type="PANTHER" id="PTHR22594:SF34">
    <property type="entry name" value="ASPARAGINE--TRNA LIGASE, MITOCHONDRIAL-RELATED"/>
    <property type="match status" value="1"/>
</dbReference>
<dbReference type="Gene3D" id="2.40.50.140">
    <property type="entry name" value="Nucleic acid-binding proteins"/>
    <property type="match status" value="1"/>
</dbReference>
<dbReference type="JaponicusDB" id="SJAG_04856">
    <property type="gene designation" value="slm5"/>
</dbReference>
<dbReference type="GO" id="GO:0003676">
    <property type="term" value="F:nucleic acid binding"/>
    <property type="evidence" value="ECO:0007669"/>
    <property type="project" value="InterPro"/>
</dbReference>
<feature type="domain" description="Aminoacyl-transfer RNA synthetases class-II family profile" evidence="8">
    <location>
        <begin position="136"/>
        <end position="443"/>
    </location>
</feature>
<dbReference type="RefSeq" id="XP_002175930.1">
    <property type="nucleotide sequence ID" value="XM_002175894.2"/>
</dbReference>